<keyword evidence="8 14" id="KW-0472">Membrane</keyword>
<keyword evidence="3 12" id="KW-0138">CF(0)</keyword>
<keyword evidence="13" id="KW-0175">Coiled coil</keyword>
<evidence type="ECO:0000256" key="12">
    <source>
        <dbReference type="RuleBase" id="RU003848"/>
    </source>
</evidence>
<feature type="coiled-coil region" evidence="13">
    <location>
        <begin position="39"/>
        <end position="116"/>
    </location>
</feature>
<dbReference type="GO" id="GO:0015986">
    <property type="term" value="P:proton motive force-driven ATP synthesis"/>
    <property type="evidence" value="ECO:0007669"/>
    <property type="project" value="InterPro"/>
</dbReference>
<keyword evidence="9" id="KW-0066">ATP synthesis</keyword>
<dbReference type="RefSeq" id="WP_071311693.1">
    <property type="nucleotide sequence ID" value="NZ_MLQQ01000001.1"/>
</dbReference>
<dbReference type="GO" id="GO:0046961">
    <property type="term" value="F:proton-transporting ATPase activity, rotational mechanism"/>
    <property type="evidence" value="ECO:0007669"/>
    <property type="project" value="TreeGrafter"/>
</dbReference>
<evidence type="ECO:0000313" key="15">
    <source>
        <dbReference type="EMBL" id="OIJ15768.1"/>
    </source>
</evidence>
<proteinExistence type="inferred from homology"/>
<protein>
    <recommendedName>
        <fullName evidence="17">ATP synthase F0 subunit B</fullName>
    </recommendedName>
</protein>
<comment type="caution">
    <text evidence="15">The sequence shown here is derived from an EMBL/GenBank/DDBJ whole genome shotgun (WGS) entry which is preliminary data.</text>
</comment>
<feature type="transmembrane region" description="Helical" evidence="14">
    <location>
        <begin position="6"/>
        <end position="30"/>
    </location>
</feature>
<keyword evidence="2 12" id="KW-0813">Transport</keyword>
<dbReference type="GO" id="GO:0045259">
    <property type="term" value="C:proton-transporting ATP synthase complex"/>
    <property type="evidence" value="ECO:0007669"/>
    <property type="project" value="UniProtKB-KW"/>
</dbReference>
<evidence type="ECO:0000256" key="13">
    <source>
        <dbReference type="SAM" id="Coils"/>
    </source>
</evidence>
<evidence type="ECO:0000256" key="3">
    <source>
        <dbReference type="ARBA" id="ARBA00022547"/>
    </source>
</evidence>
<dbReference type="InterPro" id="IPR050059">
    <property type="entry name" value="ATP_synthase_B_chain"/>
</dbReference>
<evidence type="ECO:0000256" key="9">
    <source>
        <dbReference type="ARBA" id="ARBA00023310"/>
    </source>
</evidence>
<reference evidence="15 16" key="1">
    <citation type="submission" date="2016-10" db="EMBL/GenBank/DDBJ databases">
        <title>Draft genome sequences of four alkaliphilic bacteria belonging to the Anaerobacillus genus.</title>
        <authorList>
            <person name="Bassil N.M."/>
            <person name="Lloyd J.R."/>
        </authorList>
    </citation>
    <scope>NUCLEOTIDE SEQUENCE [LARGE SCALE GENOMIC DNA]</scope>
    <source>
        <strain evidence="15 16">DSM 15340</strain>
    </source>
</reference>
<dbReference type="AlphaFoldDB" id="A0A1S2LTD4"/>
<keyword evidence="6 14" id="KW-1133">Transmembrane helix</keyword>
<dbReference type="PANTHER" id="PTHR33445">
    <property type="entry name" value="ATP SYNTHASE SUBUNIT B', CHLOROPLASTIC"/>
    <property type="match status" value="1"/>
</dbReference>
<evidence type="ECO:0000256" key="6">
    <source>
        <dbReference type="ARBA" id="ARBA00022989"/>
    </source>
</evidence>
<evidence type="ECO:0000256" key="14">
    <source>
        <dbReference type="SAM" id="Phobius"/>
    </source>
</evidence>
<keyword evidence="4 12" id="KW-0812">Transmembrane</keyword>
<dbReference type="InterPro" id="IPR002146">
    <property type="entry name" value="ATP_synth_b/b'su_bac/chlpt"/>
</dbReference>
<evidence type="ECO:0000256" key="10">
    <source>
        <dbReference type="ARBA" id="ARBA00025198"/>
    </source>
</evidence>
<name>A0A1S2LTD4_9BACI</name>
<dbReference type="GO" id="GO:0012505">
    <property type="term" value="C:endomembrane system"/>
    <property type="evidence" value="ECO:0007669"/>
    <property type="project" value="UniProtKB-SubCell"/>
</dbReference>
<evidence type="ECO:0000256" key="11">
    <source>
        <dbReference type="ARBA" id="ARBA00037847"/>
    </source>
</evidence>
<comment type="subcellular location">
    <subcellularLocation>
        <location evidence="11">Endomembrane system</location>
        <topology evidence="11">Single-pass membrane protein</topology>
    </subcellularLocation>
</comment>
<evidence type="ECO:0000256" key="5">
    <source>
        <dbReference type="ARBA" id="ARBA00022781"/>
    </source>
</evidence>
<dbReference type="CDD" id="cd06503">
    <property type="entry name" value="ATP-synt_Fo_b"/>
    <property type="match status" value="1"/>
</dbReference>
<dbReference type="Proteomes" id="UP000180098">
    <property type="component" value="Unassembled WGS sequence"/>
</dbReference>
<evidence type="ECO:0000256" key="1">
    <source>
        <dbReference type="ARBA" id="ARBA00005513"/>
    </source>
</evidence>
<dbReference type="OrthoDB" id="2881604at2"/>
<keyword evidence="7 12" id="KW-0406">Ion transport</keyword>
<gene>
    <name evidence="15" type="ORF">BKP35_01900</name>
</gene>
<dbReference type="Pfam" id="PF00430">
    <property type="entry name" value="ATP-synt_B"/>
    <property type="match status" value="1"/>
</dbReference>
<evidence type="ECO:0000256" key="7">
    <source>
        <dbReference type="ARBA" id="ARBA00023065"/>
    </source>
</evidence>
<organism evidence="15 16">
    <name type="scientific">Anaerobacillus arseniciselenatis</name>
    <dbReference type="NCBI Taxonomy" id="85682"/>
    <lineage>
        <taxon>Bacteria</taxon>
        <taxon>Bacillati</taxon>
        <taxon>Bacillota</taxon>
        <taxon>Bacilli</taxon>
        <taxon>Bacillales</taxon>
        <taxon>Bacillaceae</taxon>
        <taxon>Anaerobacillus</taxon>
    </lineage>
</organism>
<evidence type="ECO:0000256" key="8">
    <source>
        <dbReference type="ARBA" id="ARBA00023136"/>
    </source>
</evidence>
<evidence type="ECO:0000256" key="4">
    <source>
        <dbReference type="ARBA" id="ARBA00022692"/>
    </source>
</evidence>
<sequence>MGDITIFGIPVALGTMLYQAFIFTVLFWLLHKLCFKKIVDALENRKKHIENQLTVTEQYKEEAKQKLEEQTKLLEETRREVLEMRKKCKEETEQLLKNARDEAYQIRAKAVEEQKKRLNQGA</sequence>
<comment type="similarity">
    <text evidence="1 12">Belongs to the ATPase B chain family.</text>
</comment>
<keyword evidence="5 12" id="KW-0375">Hydrogen ion transport</keyword>
<dbReference type="EMBL" id="MLQQ01000001">
    <property type="protein sequence ID" value="OIJ15768.1"/>
    <property type="molecule type" value="Genomic_DNA"/>
</dbReference>
<keyword evidence="16" id="KW-1185">Reference proteome</keyword>
<evidence type="ECO:0000256" key="2">
    <source>
        <dbReference type="ARBA" id="ARBA00022448"/>
    </source>
</evidence>
<dbReference type="PANTHER" id="PTHR33445:SF1">
    <property type="entry name" value="ATP SYNTHASE SUBUNIT B"/>
    <property type="match status" value="1"/>
</dbReference>
<evidence type="ECO:0000313" key="16">
    <source>
        <dbReference type="Proteomes" id="UP000180098"/>
    </source>
</evidence>
<evidence type="ECO:0008006" key="17">
    <source>
        <dbReference type="Google" id="ProtNLM"/>
    </source>
</evidence>
<accession>A0A1S2LTD4</accession>
<comment type="function">
    <text evidence="10">F(1)F(0) ATP synthase produces ATP from ADP in the presence of a proton or sodium gradient. F-type ATPases consist of two structural domains, F(1) containing the extramembraneous catalytic core and F(0) containing the membrane proton channel, linked together by a central stalk and a peripheral stalk. During catalysis, ATP synthesis in the catalytic domain of F(1) is coupled via a rotary mechanism of the central stalk subunits to proton translocation.</text>
</comment>